<dbReference type="Proteomes" id="UP000253314">
    <property type="component" value="Unassembled WGS sequence"/>
</dbReference>
<name>A0A366XUM0_9BACI</name>
<gene>
    <name evidence="1" type="ORF">DS031_14890</name>
</gene>
<proteinExistence type="predicted"/>
<dbReference type="EMBL" id="QOCW01000016">
    <property type="protein sequence ID" value="RBW68845.1"/>
    <property type="molecule type" value="Genomic_DNA"/>
</dbReference>
<dbReference type="AlphaFoldDB" id="A0A366XUM0"/>
<sequence length="168" mass="19809">MNNSKKEERVKAEVTEGDFVYRLVSEKEIYQDSEDVKLYAELEYVGDQEEIKIYHAASPFYFPIVEKTRNYNIEYAMNEPLLTTTLEKGKPFREEYRGGGAYGSQDEQDYVEFMKDFMENGFPVGEYTVNGFADFFIEANEHDKKAEEKLEDKEKYKMQAQIEFEVVE</sequence>
<evidence type="ECO:0000313" key="1">
    <source>
        <dbReference type="EMBL" id="RBW68845.1"/>
    </source>
</evidence>
<keyword evidence="2" id="KW-1185">Reference proteome</keyword>
<accession>A0A366XUM0</accession>
<evidence type="ECO:0000313" key="2">
    <source>
        <dbReference type="Proteomes" id="UP000253314"/>
    </source>
</evidence>
<reference evidence="1 2" key="1">
    <citation type="submission" date="2018-07" db="EMBL/GenBank/DDBJ databases">
        <title>Lottiidibacillus patelloidae gen. nov., sp. nov., isolated from the intestinal tract of a marine limpet and the reclassification of B. taeanensis BH030017T, B. algicola KMM 3737T and B. hwajinpoensis SW-72T as genus Lottiidibacillus.</title>
        <authorList>
            <person name="Liu R."/>
            <person name="Huang Z."/>
        </authorList>
    </citation>
    <scope>NUCLEOTIDE SEQUENCE [LARGE SCALE GENOMIC DNA]</scope>
    <source>
        <strain evidence="1 2">BH030017</strain>
    </source>
</reference>
<dbReference type="OrthoDB" id="2426241at2"/>
<organism evidence="1 2">
    <name type="scientific">Bacillus taeanensis</name>
    <dbReference type="NCBI Taxonomy" id="273032"/>
    <lineage>
        <taxon>Bacteria</taxon>
        <taxon>Bacillati</taxon>
        <taxon>Bacillota</taxon>
        <taxon>Bacilli</taxon>
        <taxon>Bacillales</taxon>
        <taxon>Bacillaceae</taxon>
        <taxon>Bacillus</taxon>
    </lineage>
</organism>
<protein>
    <submittedName>
        <fullName evidence="1">Uncharacterized protein</fullName>
    </submittedName>
</protein>
<comment type="caution">
    <text evidence="1">The sequence shown here is derived from an EMBL/GenBank/DDBJ whole genome shotgun (WGS) entry which is preliminary data.</text>
</comment>